<dbReference type="STRING" id="1122155.SAMN02745158_01038"/>
<feature type="active site" description="Proton donor/acceptor" evidence="2">
    <location>
        <position position="150"/>
    </location>
</feature>
<protein>
    <submittedName>
        <fullName evidence="4">Sortase B</fullName>
    </submittedName>
</protein>
<dbReference type="Gene3D" id="2.40.260.10">
    <property type="entry name" value="Sortase"/>
    <property type="match status" value="1"/>
</dbReference>
<gene>
    <name evidence="4" type="ORF">SAMN02745158_01038</name>
</gene>
<dbReference type="CDD" id="cd05826">
    <property type="entry name" value="Sortase_B"/>
    <property type="match status" value="1"/>
</dbReference>
<dbReference type="InterPro" id="IPR009835">
    <property type="entry name" value="SrtB"/>
</dbReference>
<sequence length="263" mass="29922">MGKQKKRKKRGAGDIVRSVLLIVCIGIFLFSAFQLFRIYMEYKKGSDEYDSIKDTAVIEPAREETGEETEEPQIQAPQIDFASLQATNPDVVGWLELEAIDISYPIVKGKDNDKYLHYTFEGKKNAAGAIFMEYTNKSDFSDCNTIIYGHNMKNGSMFGQLKKFQREDVYSVSPYLWICTPGGSYRYEIFSYHTTSATGDTYTLFSAPGQEFQQYLDKMKSSSEIENDVQVSQSDKIVTLSTCTGNDKTRFVVQAKRLPEVYK</sequence>
<evidence type="ECO:0000256" key="2">
    <source>
        <dbReference type="PIRSR" id="PIRSR605754-1"/>
    </source>
</evidence>
<accession>A0A1M4UYC0</accession>
<evidence type="ECO:0000313" key="5">
    <source>
        <dbReference type="Proteomes" id="UP000184245"/>
    </source>
</evidence>
<reference evidence="4 5" key="1">
    <citation type="submission" date="2016-11" db="EMBL/GenBank/DDBJ databases">
        <authorList>
            <person name="Jaros S."/>
            <person name="Januszkiewicz K."/>
            <person name="Wedrychowicz H."/>
        </authorList>
    </citation>
    <scope>NUCLEOTIDE SEQUENCE [LARGE SCALE GENOMIC DNA]</scope>
    <source>
        <strain evidence="4 5">DSM 17459</strain>
    </source>
</reference>
<organism evidence="4 5">
    <name type="scientific">Lactonifactor longoviformis DSM 17459</name>
    <dbReference type="NCBI Taxonomy" id="1122155"/>
    <lineage>
        <taxon>Bacteria</taxon>
        <taxon>Bacillati</taxon>
        <taxon>Bacillota</taxon>
        <taxon>Clostridia</taxon>
        <taxon>Eubacteriales</taxon>
        <taxon>Clostridiaceae</taxon>
        <taxon>Lactonifactor</taxon>
    </lineage>
</organism>
<keyword evidence="5" id="KW-1185">Reference proteome</keyword>
<dbReference type="EMBL" id="FQVI01000003">
    <property type="protein sequence ID" value="SHE61726.1"/>
    <property type="molecule type" value="Genomic_DNA"/>
</dbReference>
<evidence type="ECO:0000256" key="1">
    <source>
        <dbReference type="ARBA" id="ARBA00022801"/>
    </source>
</evidence>
<evidence type="ECO:0000256" key="3">
    <source>
        <dbReference type="SAM" id="Phobius"/>
    </source>
</evidence>
<feature type="transmembrane region" description="Helical" evidence="3">
    <location>
        <begin position="20"/>
        <end position="40"/>
    </location>
</feature>
<dbReference type="AlphaFoldDB" id="A0A1M4UYC0"/>
<feature type="active site" description="Acyl-thioester intermediate" evidence="2">
    <location>
        <position position="243"/>
    </location>
</feature>
<dbReference type="Proteomes" id="UP000184245">
    <property type="component" value="Unassembled WGS sequence"/>
</dbReference>
<proteinExistence type="predicted"/>
<dbReference type="GO" id="GO:0016787">
    <property type="term" value="F:hydrolase activity"/>
    <property type="evidence" value="ECO:0007669"/>
    <property type="project" value="UniProtKB-KW"/>
</dbReference>
<dbReference type="SUPFAM" id="SSF63817">
    <property type="entry name" value="Sortase"/>
    <property type="match status" value="1"/>
</dbReference>
<keyword evidence="3" id="KW-1133">Transmembrane helix</keyword>
<dbReference type="OrthoDB" id="9806013at2"/>
<dbReference type="InterPro" id="IPR023365">
    <property type="entry name" value="Sortase_dom-sf"/>
</dbReference>
<dbReference type="Pfam" id="PF04203">
    <property type="entry name" value="Sortase"/>
    <property type="match status" value="1"/>
</dbReference>
<dbReference type="NCBIfam" id="TIGR03064">
    <property type="entry name" value="sortase_srtB"/>
    <property type="match status" value="1"/>
</dbReference>
<keyword evidence="3" id="KW-0812">Transmembrane</keyword>
<keyword evidence="3" id="KW-0472">Membrane</keyword>
<dbReference type="InterPro" id="IPR005754">
    <property type="entry name" value="Sortase"/>
</dbReference>
<evidence type="ECO:0000313" key="4">
    <source>
        <dbReference type="EMBL" id="SHE61726.1"/>
    </source>
</evidence>
<keyword evidence="1" id="KW-0378">Hydrolase</keyword>
<name>A0A1M4UYC0_9CLOT</name>